<protein>
    <submittedName>
        <fullName evidence="1">Uncharacterized protein</fullName>
    </submittedName>
</protein>
<sequence length="68" mass="7163">MYVPAVDSKPGTEETVLVGDDLAMGPPSTVCKLMILSPSVKLRLHCISNVMRGGIGYLDRGCKIASGN</sequence>
<evidence type="ECO:0000313" key="2">
    <source>
        <dbReference type="Proteomes" id="UP001567538"/>
    </source>
</evidence>
<comment type="caution">
    <text evidence="1">The sequence shown here is derived from an EMBL/GenBank/DDBJ whole genome shotgun (WGS) entry which is preliminary data.</text>
</comment>
<proteinExistence type="predicted"/>
<reference evidence="1 2" key="1">
    <citation type="submission" date="2024-06" db="EMBL/GenBank/DDBJ databases">
        <title>A chromosome level genome sequence of Diviner's sage (Salvia divinorum).</title>
        <authorList>
            <person name="Ford S.A."/>
            <person name="Ro D.-K."/>
            <person name="Ness R.W."/>
            <person name="Phillips M.A."/>
        </authorList>
    </citation>
    <scope>NUCLEOTIDE SEQUENCE [LARGE SCALE GENOMIC DNA]</scope>
    <source>
        <strain evidence="1">SAF-2024a</strain>
        <tissue evidence="1">Leaf</tissue>
    </source>
</reference>
<dbReference type="AlphaFoldDB" id="A0ABD1GK33"/>
<organism evidence="1 2">
    <name type="scientific">Salvia divinorum</name>
    <name type="common">Maria pastora</name>
    <name type="synonym">Diviner's sage</name>
    <dbReference type="NCBI Taxonomy" id="28513"/>
    <lineage>
        <taxon>Eukaryota</taxon>
        <taxon>Viridiplantae</taxon>
        <taxon>Streptophyta</taxon>
        <taxon>Embryophyta</taxon>
        <taxon>Tracheophyta</taxon>
        <taxon>Spermatophyta</taxon>
        <taxon>Magnoliopsida</taxon>
        <taxon>eudicotyledons</taxon>
        <taxon>Gunneridae</taxon>
        <taxon>Pentapetalae</taxon>
        <taxon>asterids</taxon>
        <taxon>lamiids</taxon>
        <taxon>Lamiales</taxon>
        <taxon>Lamiaceae</taxon>
        <taxon>Nepetoideae</taxon>
        <taxon>Mentheae</taxon>
        <taxon>Salviinae</taxon>
        <taxon>Salvia</taxon>
        <taxon>Salvia subgen. Calosphace</taxon>
    </lineage>
</organism>
<dbReference type="EMBL" id="JBEAFC010000008">
    <property type="protein sequence ID" value="KAL1544482.1"/>
    <property type="molecule type" value="Genomic_DNA"/>
</dbReference>
<gene>
    <name evidence="1" type="ORF">AAHA92_21327</name>
</gene>
<keyword evidence="2" id="KW-1185">Reference proteome</keyword>
<accession>A0ABD1GK33</accession>
<dbReference type="Proteomes" id="UP001567538">
    <property type="component" value="Unassembled WGS sequence"/>
</dbReference>
<evidence type="ECO:0000313" key="1">
    <source>
        <dbReference type="EMBL" id="KAL1544482.1"/>
    </source>
</evidence>
<name>A0ABD1GK33_SALDI</name>